<feature type="region of interest" description="Disordered" evidence="1">
    <location>
        <begin position="110"/>
        <end position="191"/>
    </location>
</feature>
<name>A0ABT5TA16_9RHOB</name>
<evidence type="ECO:0000313" key="3">
    <source>
        <dbReference type="Proteomes" id="UP001431784"/>
    </source>
</evidence>
<sequence>MSAPRNTQATAPPDTAGWTLAAGLSLSLHIGLAGLVVMGLTATPGAAPGPGTEIMLRSVPLVAGGGQEQAPRLRAATPETRLAPQEDRNPQGDAAVPEHVDALATLPALQAIGPGQPTPSAASPLPPPPAAPVARLSALTPGDPAPALPETTTPARSVRPDTLRTGTLRPETVRPEMQQAGTITAPPRVTASDAARPPVLAQDEAPRAAIPANPASGAPVRLRPDSPVPQPAPGSPLHADTPPPSSALAGDRLRMAMQPPAEDTLARALQDRPRTFLSDRSAAPRPTAAGGGLAAPAPEDSTAPDQPLYAAVLAYLRSLPDIPCFAALPALDEAGALRLEVFGPAQTGLAVFRTGLEAETGLVPGMVLRAVTQGQCETLDFIRRSRDYPAYGLYITLDARSIASGSQLEGQVHDSSARLPHLLLIDNAGRVQTLARFLRPAGDGITTDFAVPMTLQGPPVETWQLLLAISSDAPLATIETFSGPQEAAPFFARLRAEIATRGHATDLALIAFSLN</sequence>
<feature type="compositionally biased region" description="Low complexity" evidence="1">
    <location>
        <begin position="283"/>
        <end position="298"/>
    </location>
</feature>
<feature type="compositionally biased region" description="Basic and acidic residues" evidence="1">
    <location>
        <begin position="84"/>
        <end position="93"/>
    </location>
</feature>
<dbReference type="EMBL" id="JAQZSM010000011">
    <property type="protein sequence ID" value="MDD7971948.1"/>
    <property type="molecule type" value="Genomic_DNA"/>
</dbReference>
<keyword evidence="3" id="KW-1185">Reference proteome</keyword>
<reference evidence="2" key="1">
    <citation type="submission" date="2023-02" db="EMBL/GenBank/DDBJ databases">
        <title>Description of Roseinatronobacter alkalisoli sp. nov., an alkaliphilic bacerium isolated from soda soil.</title>
        <authorList>
            <person name="Wei W."/>
        </authorList>
    </citation>
    <scope>NUCLEOTIDE SEQUENCE</scope>
    <source>
        <strain evidence="2">HJB301</strain>
    </source>
</reference>
<protein>
    <recommendedName>
        <fullName evidence="4">Serine/threonine protein kinase</fullName>
    </recommendedName>
</protein>
<dbReference type="RefSeq" id="WP_274352628.1">
    <property type="nucleotide sequence ID" value="NZ_JAQZSM010000011.1"/>
</dbReference>
<evidence type="ECO:0008006" key="4">
    <source>
        <dbReference type="Google" id="ProtNLM"/>
    </source>
</evidence>
<feature type="region of interest" description="Disordered" evidence="1">
    <location>
        <begin position="203"/>
        <end position="249"/>
    </location>
</feature>
<feature type="region of interest" description="Disordered" evidence="1">
    <location>
        <begin position="65"/>
        <end position="93"/>
    </location>
</feature>
<evidence type="ECO:0000256" key="1">
    <source>
        <dbReference type="SAM" id="MobiDB-lite"/>
    </source>
</evidence>
<gene>
    <name evidence="2" type="ORF">PUT78_12635</name>
</gene>
<dbReference type="Proteomes" id="UP001431784">
    <property type="component" value="Unassembled WGS sequence"/>
</dbReference>
<accession>A0ABT5TA16</accession>
<feature type="region of interest" description="Disordered" evidence="1">
    <location>
        <begin position="276"/>
        <end position="302"/>
    </location>
</feature>
<organism evidence="2 3">
    <name type="scientific">Roseinatronobacter alkalisoli</name>
    <dbReference type="NCBI Taxonomy" id="3028235"/>
    <lineage>
        <taxon>Bacteria</taxon>
        <taxon>Pseudomonadati</taxon>
        <taxon>Pseudomonadota</taxon>
        <taxon>Alphaproteobacteria</taxon>
        <taxon>Rhodobacterales</taxon>
        <taxon>Paracoccaceae</taxon>
        <taxon>Roseinatronobacter</taxon>
    </lineage>
</organism>
<comment type="caution">
    <text evidence="2">The sequence shown here is derived from an EMBL/GenBank/DDBJ whole genome shotgun (WGS) entry which is preliminary data.</text>
</comment>
<proteinExistence type="predicted"/>
<evidence type="ECO:0000313" key="2">
    <source>
        <dbReference type="EMBL" id="MDD7971948.1"/>
    </source>
</evidence>